<sequence length="127" mass="15023">MTAMEKSADEFISRLMDKKDKVLMENEDIIARLKRVLEENAASLMKHLAVTIVHSNRKDMLERDHEERIEMIEMLRNMVLTWVGNEVEGLLLVIHEDMIVHLEWHLGEQRVTIQRMIGERTVETCRK</sequence>
<protein>
    <submittedName>
        <fullName evidence="1">Uncharacterized protein</fullName>
    </submittedName>
</protein>
<gene>
    <name evidence="1" type="ORF">Tci_054363</name>
</gene>
<name>A0A6L2NCS0_TANCI</name>
<dbReference type="AlphaFoldDB" id="A0A6L2NCS0"/>
<dbReference type="EMBL" id="BKCJ010008469">
    <property type="protein sequence ID" value="GEU82385.1"/>
    <property type="molecule type" value="Genomic_DNA"/>
</dbReference>
<comment type="caution">
    <text evidence="1">The sequence shown here is derived from an EMBL/GenBank/DDBJ whole genome shotgun (WGS) entry which is preliminary data.</text>
</comment>
<organism evidence="1">
    <name type="scientific">Tanacetum cinerariifolium</name>
    <name type="common">Dalmatian daisy</name>
    <name type="synonym">Chrysanthemum cinerariifolium</name>
    <dbReference type="NCBI Taxonomy" id="118510"/>
    <lineage>
        <taxon>Eukaryota</taxon>
        <taxon>Viridiplantae</taxon>
        <taxon>Streptophyta</taxon>
        <taxon>Embryophyta</taxon>
        <taxon>Tracheophyta</taxon>
        <taxon>Spermatophyta</taxon>
        <taxon>Magnoliopsida</taxon>
        <taxon>eudicotyledons</taxon>
        <taxon>Gunneridae</taxon>
        <taxon>Pentapetalae</taxon>
        <taxon>asterids</taxon>
        <taxon>campanulids</taxon>
        <taxon>Asterales</taxon>
        <taxon>Asteraceae</taxon>
        <taxon>Asteroideae</taxon>
        <taxon>Anthemideae</taxon>
        <taxon>Anthemidinae</taxon>
        <taxon>Tanacetum</taxon>
    </lineage>
</organism>
<evidence type="ECO:0000313" key="1">
    <source>
        <dbReference type="EMBL" id="GEU82385.1"/>
    </source>
</evidence>
<accession>A0A6L2NCS0</accession>
<reference evidence="1" key="1">
    <citation type="journal article" date="2019" name="Sci. Rep.">
        <title>Draft genome of Tanacetum cinerariifolium, the natural source of mosquito coil.</title>
        <authorList>
            <person name="Yamashiro T."/>
            <person name="Shiraishi A."/>
            <person name="Satake H."/>
            <person name="Nakayama K."/>
        </authorList>
    </citation>
    <scope>NUCLEOTIDE SEQUENCE</scope>
</reference>
<proteinExistence type="predicted"/>